<accession>A0A449BFQ3</accession>
<dbReference type="GO" id="GO:0003677">
    <property type="term" value="F:DNA binding"/>
    <property type="evidence" value="ECO:0007669"/>
    <property type="project" value="InterPro"/>
</dbReference>
<dbReference type="OrthoDB" id="384852at2"/>
<dbReference type="InterPro" id="IPR002525">
    <property type="entry name" value="Transp_IS110-like_N"/>
</dbReference>
<dbReference type="NCBIfam" id="NF033542">
    <property type="entry name" value="transpos_IS110"/>
    <property type="match status" value="1"/>
</dbReference>
<organism evidence="3 4">
    <name type="scientific">Haploplasma axanthum</name>
    <name type="common">Acholeplasma axanthum</name>
    <dbReference type="NCBI Taxonomy" id="29552"/>
    <lineage>
        <taxon>Bacteria</taxon>
        <taxon>Bacillati</taxon>
        <taxon>Mycoplasmatota</taxon>
        <taxon>Mollicutes</taxon>
        <taxon>Acholeplasmatales</taxon>
        <taxon>Acholeplasmataceae</taxon>
        <taxon>Haploplasma</taxon>
    </lineage>
</organism>
<dbReference type="PANTHER" id="PTHR33055">
    <property type="entry name" value="TRANSPOSASE FOR INSERTION SEQUENCE ELEMENT IS1111A"/>
    <property type="match status" value="1"/>
</dbReference>
<gene>
    <name evidence="3" type="ORF">NCTC10138_01671</name>
</gene>
<dbReference type="KEGG" id="aaxa:NCTC10138_01671"/>
<keyword evidence="4" id="KW-1185">Reference proteome</keyword>
<dbReference type="Proteomes" id="UP000289841">
    <property type="component" value="Chromosome"/>
</dbReference>
<dbReference type="InterPro" id="IPR003346">
    <property type="entry name" value="Transposase_20"/>
</dbReference>
<protein>
    <submittedName>
        <fullName evidence="3">Transposase IS116/IS110/IS902 family</fullName>
    </submittedName>
</protein>
<dbReference type="EMBL" id="LR215048">
    <property type="protein sequence ID" value="VEU81273.1"/>
    <property type="molecule type" value="Genomic_DNA"/>
</dbReference>
<feature type="domain" description="Transposase IS110-like N-terminal" evidence="1">
    <location>
        <begin position="4"/>
        <end position="160"/>
    </location>
</feature>
<dbReference type="Pfam" id="PF01548">
    <property type="entry name" value="DEDD_Tnp_IS110"/>
    <property type="match status" value="1"/>
</dbReference>
<reference evidence="3 4" key="1">
    <citation type="submission" date="2019-01" db="EMBL/GenBank/DDBJ databases">
        <authorList>
            <consortium name="Pathogen Informatics"/>
        </authorList>
    </citation>
    <scope>NUCLEOTIDE SEQUENCE [LARGE SCALE GENOMIC DNA]</scope>
    <source>
        <strain evidence="3 4">NCTC10138</strain>
    </source>
</reference>
<evidence type="ECO:0000313" key="4">
    <source>
        <dbReference type="Proteomes" id="UP000289841"/>
    </source>
</evidence>
<dbReference type="GO" id="GO:0006313">
    <property type="term" value="P:DNA transposition"/>
    <property type="evidence" value="ECO:0007669"/>
    <property type="project" value="InterPro"/>
</dbReference>
<feature type="domain" description="Transposase IS116/IS110/IS902 C-terminal" evidence="2">
    <location>
        <begin position="264"/>
        <end position="348"/>
    </location>
</feature>
<proteinExistence type="predicted"/>
<evidence type="ECO:0000259" key="2">
    <source>
        <dbReference type="Pfam" id="PF02371"/>
    </source>
</evidence>
<dbReference type="InterPro" id="IPR047650">
    <property type="entry name" value="Transpos_IS110"/>
</dbReference>
<dbReference type="GO" id="GO:0004803">
    <property type="term" value="F:transposase activity"/>
    <property type="evidence" value="ECO:0007669"/>
    <property type="project" value="InterPro"/>
</dbReference>
<evidence type="ECO:0000259" key="1">
    <source>
        <dbReference type="Pfam" id="PF01548"/>
    </source>
</evidence>
<dbReference type="Pfam" id="PF02371">
    <property type="entry name" value="Transposase_20"/>
    <property type="match status" value="1"/>
</dbReference>
<dbReference type="PANTHER" id="PTHR33055:SF15">
    <property type="entry name" value="TRANSPOSASE-RELATED"/>
    <property type="match status" value="1"/>
</dbReference>
<sequence>MYHLGIDIAKFKHDFCLIDDDGNIIIKPTTITNTREGFNALLAALKPYDSSSIQIGFESTGHYTENLKQFLFENNISFMILNPVLVSKRKSSQTLRRTKTDKIDSTYIAMYIKETTYKPYSSLLYHTGELKRLTRLRKQLIQRRSKSLVRITNVLDVVFPEFKPFFNNQLGPTAMYVLETYRTPDNISKLTLRQIKQIESIAKKILDTNHITKLVSLAKNTVGSASNVNNIELDICIQDHNLISRQIEQVEHEIELIMEKIPNNISSIPGVGKVATAGIISEIGSFELFDSYEKILSFAGLEPSTKQSGAMDLNGHMVKHGSGYLRYYLMYAAQTILMHIPEYYEYYQKKRNEGKAHWVSISHVAKKLLRMMYHLETKNLKFEHQS</sequence>
<dbReference type="RefSeq" id="WP_035375889.1">
    <property type="nucleotide sequence ID" value="NZ_LR215048.1"/>
</dbReference>
<name>A0A449BFQ3_HAPAX</name>
<evidence type="ECO:0000313" key="3">
    <source>
        <dbReference type="EMBL" id="VEU81273.1"/>
    </source>
</evidence>
<dbReference type="AlphaFoldDB" id="A0A449BFQ3"/>